<reference evidence="2" key="1">
    <citation type="submission" date="2014-08" db="EMBL/GenBank/DDBJ databases">
        <authorList>
            <person name="Edwards T."/>
        </authorList>
    </citation>
    <scope>NUCLEOTIDE SEQUENCE [LARGE SCALE GENOMIC DNA]</scope>
</reference>
<name>A0A0K2VYQ7_MESPL</name>
<organism evidence="1 2">
    <name type="scientific">Mesorhizobium plurifarium</name>
    <dbReference type="NCBI Taxonomy" id="69974"/>
    <lineage>
        <taxon>Bacteria</taxon>
        <taxon>Pseudomonadati</taxon>
        <taxon>Pseudomonadota</taxon>
        <taxon>Alphaproteobacteria</taxon>
        <taxon>Hyphomicrobiales</taxon>
        <taxon>Phyllobacteriaceae</taxon>
        <taxon>Mesorhizobium</taxon>
    </lineage>
</organism>
<evidence type="ECO:0000313" key="2">
    <source>
        <dbReference type="Proteomes" id="UP000182888"/>
    </source>
</evidence>
<proteinExistence type="predicted"/>
<dbReference type="Proteomes" id="UP000182888">
    <property type="component" value="Unassembled WGS sequence"/>
</dbReference>
<sequence>MSPAFVVVLVALAAILAWAFISKAKFERHVKNRMEREKVLGERAAAYRAKLKEKSEELQKRLDTKASEKGTEPVDDLMAALLDHLMEAAEPRRYVMRTEDLVPVINPHPTGYYHWDDRTNALERFFSRSTSFEGGVIRERAVTAAPVNKPRAAFKGASKR</sequence>
<evidence type="ECO:0000313" key="1">
    <source>
        <dbReference type="EMBL" id="CDX57463.1"/>
    </source>
</evidence>
<protein>
    <submittedName>
        <fullName evidence="1">Uncharacterized protein</fullName>
    </submittedName>
</protein>
<dbReference type="AlphaFoldDB" id="A0A0K2VYQ7"/>
<dbReference type="EMBL" id="CCND01000015">
    <property type="protein sequence ID" value="CDX57463.1"/>
    <property type="molecule type" value="Genomic_DNA"/>
</dbReference>
<gene>
    <name evidence="1" type="ORF">MPL1032_220013</name>
</gene>
<accession>A0A0K2VYQ7</accession>